<reference evidence="2" key="1">
    <citation type="submission" date="2022-10" db="EMBL/GenBank/DDBJ databases">
        <title>Completed Genome Sequence of two octocoral isolated bacterium, Endozoicomonas euniceicola EF212T and Endozoicomonas gorgoniicola PS125T.</title>
        <authorList>
            <person name="Chiou Y.-J."/>
            <person name="Chen Y.-H."/>
        </authorList>
    </citation>
    <scope>NUCLEOTIDE SEQUENCE</scope>
    <source>
        <strain evidence="2">EF212</strain>
    </source>
</reference>
<gene>
    <name evidence="2" type="ORF">NX720_08935</name>
</gene>
<keyword evidence="3" id="KW-1185">Reference proteome</keyword>
<name>A0ABY6GYY6_9GAMM</name>
<feature type="compositionally biased region" description="Basic and acidic residues" evidence="1">
    <location>
        <begin position="82"/>
        <end position="96"/>
    </location>
</feature>
<protein>
    <recommendedName>
        <fullName evidence="4">TonB C-terminal domain-containing protein</fullName>
    </recommendedName>
</protein>
<evidence type="ECO:0008006" key="4">
    <source>
        <dbReference type="Google" id="ProtNLM"/>
    </source>
</evidence>
<evidence type="ECO:0000313" key="3">
    <source>
        <dbReference type="Proteomes" id="UP001163255"/>
    </source>
</evidence>
<organism evidence="2 3">
    <name type="scientific">Endozoicomonas euniceicola</name>
    <dbReference type="NCBI Taxonomy" id="1234143"/>
    <lineage>
        <taxon>Bacteria</taxon>
        <taxon>Pseudomonadati</taxon>
        <taxon>Pseudomonadota</taxon>
        <taxon>Gammaproteobacteria</taxon>
        <taxon>Oceanospirillales</taxon>
        <taxon>Endozoicomonadaceae</taxon>
        <taxon>Endozoicomonas</taxon>
    </lineage>
</organism>
<evidence type="ECO:0000313" key="2">
    <source>
        <dbReference type="EMBL" id="UYM18012.1"/>
    </source>
</evidence>
<proteinExistence type="predicted"/>
<feature type="region of interest" description="Disordered" evidence="1">
    <location>
        <begin position="81"/>
        <end position="103"/>
    </location>
</feature>
<evidence type="ECO:0000256" key="1">
    <source>
        <dbReference type="SAM" id="MobiDB-lite"/>
    </source>
</evidence>
<dbReference type="Proteomes" id="UP001163255">
    <property type="component" value="Chromosome"/>
</dbReference>
<accession>A0ABY6GYY6</accession>
<sequence length="127" mass="14843">MVLSLLFMVSIVCRDHSCKYYLSLRKAIRSYLCCLFLSVGVIGSSGQESCPEQQQRYGILVFRIDEYRWFDITIDLPGHPKTAQEVEEQRNRDVHLRKSGRPDPPAFFPGANEITEGIRLRFHYRFK</sequence>
<dbReference type="RefSeq" id="WP_262600786.1">
    <property type="nucleotide sequence ID" value="NZ_CP103300.1"/>
</dbReference>
<dbReference type="EMBL" id="CP103300">
    <property type="protein sequence ID" value="UYM18012.1"/>
    <property type="molecule type" value="Genomic_DNA"/>
</dbReference>